<proteinExistence type="predicted"/>
<gene>
    <name evidence="3" type="ORF">PH603_05365</name>
</gene>
<dbReference type="Gene3D" id="3.10.450.50">
    <property type="match status" value="1"/>
</dbReference>
<dbReference type="EMBL" id="CP116805">
    <property type="protein sequence ID" value="WCL55187.1"/>
    <property type="molecule type" value="Genomic_DNA"/>
</dbReference>
<evidence type="ECO:0000256" key="1">
    <source>
        <dbReference type="SAM" id="SignalP"/>
    </source>
</evidence>
<feature type="domain" description="DUF4440" evidence="2">
    <location>
        <begin position="39"/>
        <end position="147"/>
    </location>
</feature>
<keyword evidence="1" id="KW-0732">Signal</keyword>
<evidence type="ECO:0000313" key="4">
    <source>
        <dbReference type="Proteomes" id="UP001217500"/>
    </source>
</evidence>
<protein>
    <submittedName>
        <fullName evidence="3">Nuclear transport factor 2 family protein</fullName>
    </submittedName>
</protein>
<dbReference type="Pfam" id="PF14534">
    <property type="entry name" value="DUF4440"/>
    <property type="match status" value="1"/>
</dbReference>
<feature type="signal peptide" evidence="1">
    <location>
        <begin position="1"/>
        <end position="20"/>
    </location>
</feature>
<dbReference type="SUPFAM" id="SSF54427">
    <property type="entry name" value="NTF2-like"/>
    <property type="match status" value="1"/>
</dbReference>
<organism evidence="3 4">
    <name type="scientific">Gimibacter soli</name>
    <dbReference type="NCBI Taxonomy" id="3024400"/>
    <lineage>
        <taxon>Bacteria</taxon>
        <taxon>Pseudomonadati</taxon>
        <taxon>Pseudomonadota</taxon>
        <taxon>Alphaproteobacteria</taxon>
        <taxon>Kordiimonadales</taxon>
        <taxon>Temperatibacteraceae</taxon>
        <taxon>Gimibacter</taxon>
    </lineage>
</organism>
<feature type="chain" id="PRO_5042074668" evidence="1">
    <location>
        <begin position="21"/>
        <end position="170"/>
    </location>
</feature>
<keyword evidence="4" id="KW-1185">Reference proteome</keyword>
<dbReference type="KEGG" id="gso:PH603_05365"/>
<sequence>MMKRLMALLVAMIFAVASLAAPAAAQVSDEEAAKAKAEIIAVVTAMEKAWNSGDFKGYMAGFENPGVRFVSGGRIKGGWQDALDNYVNNYGASPHGRGELHFYDITVEVYSPDAALLISRYHLERAERPQEGVNTRLFRKIDGRWVINMNHVSSFEAHAGEPGTEGVPAR</sequence>
<dbReference type="RefSeq" id="WP_289504962.1">
    <property type="nucleotide sequence ID" value="NZ_CP116805.1"/>
</dbReference>
<accession>A0AAF0BM83</accession>
<evidence type="ECO:0000313" key="3">
    <source>
        <dbReference type="EMBL" id="WCL55187.1"/>
    </source>
</evidence>
<dbReference type="AlphaFoldDB" id="A0AAF0BM83"/>
<reference evidence="3" key="1">
    <citation type="submission" date="2023-01" db="EMBL/GenBank/DDBJ databases">
        <title>The genome sequence of Kordiimonadaceae bacterium 6D33.</title>
        <authorList>
            <person name="Liu Y."/>
        </authorList>
    </citation>
    <scope>NUCLEOTIDE SEQUENCE</scope>
    <source>
        <strain evidence="3">6D33</strain>
    </source>
</reference>
<dbReference type="Proteomes" id="UP001217500">
    <property type="component" value="Chromosome"/>
</dbReference>
<dbReference type="InterPro" id="IPR027843">
    <property type="entry name" value="DUF4440"/>
</dbReference>
<dbReference type="InterPro" id="IPR032710">
    <property type="entry name" value="NTF2-like_dom_sf"/>
</dbReference>
<name>A0AAF0BM83_9PROT</name>
<evidence type="ECO:0000259" key="2">
    <source>
        <dbReference type="Pfam" id="PF14534"/>
    </source>
</evidence>